<evidence type="ECO:0000256" key="2">
    <source>
        <dbReference type="ARBA" id="ARBA00034247"/>
    </source>
</evidence>
<evidence type="ECO:0000259" key="5">
    <source>
        <dbReference type="PROSITE" id="PS50887"/>
    </source>
</evidence>
<dbReference type="InterPro" id="IPR000160">
    <property type="entry name" value="GGDEF_dom"/>
</dbReference>
<organism evidence="6 7">
    <name type="scientific">Sulfurimonas diazotrophicus</name>
    <dbReference type="NCBI Taxonomy" id="3131939"/>
    <lineage>
        <taxon>Bacteria</taxon>
        <taxon>Pseudomonadati</taxon>
        <taxon>Campylobacterota</taxon>
        <taxon>Epsilonproteobacteria</taxon>
        <taxon>Campylobacterales</taxon>
        <taxon>Sulfurimonadaceae</taxon>
        <taxon>Sulfurimonas</taxon>
    </lineage>
</organism>
<dbReference type="SMART" id="SM00267">
    <property type="entry name" value="GGDEF"/>
    <property type="match status" value="1"/>
</dbReference>
<dbReference type="EMBL" id="CP147920">
    <property type="protein sequence ID" value="XAU15453.1"/>
    <property type="molecule type" value="Genomic_DNA"/>
</dbReference>
<dbReference type="SUPFAM" id="SSF55073">
    <property type="entry name" value="Nucleotide cyclase"/>
    <property type="match status" value="1"/>
</dbReference>
<proteinExistence type="predicted"/>
<dbReference type="InterPro" id="IPR050469">
    <property type="entry name" value="Diguanylate_Cyclase"/>
</dbReference>
<evidence type="ECO:0000256" key="3">
    <source>
        <dbReference type="SAM" id="Coils"/>
    </source>
</evidence>
<reference evidence="6 7" key="1">
    <citation type="submission" date="2024-03" db="EMBL/GenBank/DDBJ databases">
        <title>Sulfurimonas sp. HSL3-1.</title>
        <authorList>
            <person name="Wang S."/>
        </authorList>
    </citation>
    <scope>NUCLEOTIDE SEQUENCE [LARGE SCALE GENOMIC DNA]</scope>
    <source>
        <strain evidence="6 7">HSL3-1</strain>
    </source>
</reference>
<dbReference type="CDD" id="cd01949">
    <property type="entry name" value="GGDEF"/>
    <property type="match status" value="1"/>
</dbReference>
<keyword evidence="4" id="KW-1133">Transmembrane helix</keyword>
<keyword evidence="3" id="KW-0175">Coiled coil</keyword>
<evidence type="ECO:0000313" key="6">
    <source>
        <dbReference type="EMBL" id="XAU15453.1"/>
    </source>
</evidence>
<feature type="transmembrane region" description="Helical" evidence="4">
    <location>
        <begin position="146"/>
        <end position="169"/>
    </location>
</feature>
<dbReference type="InterPro" id="IPR043128">
    <property type="entry name" value="Rev_trsase/Diguanyl_cyclase"/>
</dbReference>
<keyword evidence="4" id="KW-0812">Transmembrane</keyword>
<dbReference type="NCBIfam" id="TIGR00254">
    <property type="entry name" value="GGDEF"/>
    <property type="match status" value="1"/>
</dbReference>
<feature type="coiled-coil region" evidence="3">
    <location>
        <begin position="207"/>
        <end position="273"/>
    </location>
</feature>
<protein>
    <recommendedName>
        <fullName evidence="1">diguanylate cyclase</fullName>
        <ecNumber evidence="1">2.7.7.65</ecNumber>
    </recommendedName>
</protein>
<keyword evidence="4" id="KW-0472">Membrane</keyword>
<accession>A0ABZ3HAC5</accession>
<keyword evidence="6" id="KW-0808">Transferase</keyword>
<gene>
    <name evidence="6" type="ORF">WCY31_01835</name>
</gene>
<sequence length="441" mass="49911">MKASISVRVRILGTVVVFALVLFLLVQYQYEVKLKVILNAAEQSKYETVADTVLPVLAVNTAFELREENRQYMMELVEQNPDLVRIVLRTEQAGTIDAQVRQPPEGPEIRLQKVLPDPQGGSALGEVTFVFASRVLQMTEHEHRTFIVSFVLVAGALLMLLIVILHFAIRPLYVLLEWIQNFDPKTDDMSTMPEACCEEVRMIEESMQQMFERIRHYTSELDELNRHLDEKVRERTDELSWTNTQLQEEIRIRKAAEAALKSANERLKALSRLDVLTGIANRRSFQEHLTEHWSICVREHLPLSLIICDIDNFKRVNDTYGHPAGDVVIHTIAEILGSEIKRASDLVARYGGEEFAIILFNTGHEDALALVKRLQEKVWNMSELPSPAEAVRGVSLSFGYCSLVPGPADSISKCISAADEALYRAKKSGRNRIVYGGRDPA</sequence>
<evidence type="ECO:0000256" key="1">
    <source>
        <dbReference type="ARBA" id="ARBA00012528"/>
    </source>
</evidence>
<keyword evidence="7" id="KW-1185">Reference proteome</keyword>
<dbReference type="InterPro" id="IPR029787">
    <property type="entry name" value="Nucleotide_cyclase"/>
</dbReference>
<feature type="domain" description="GGDEF" evidence="5">
    <location>
        <begin position="301"/>
        <end position="438"/>
    </location>
</feature>
<evidence type="ECO:0000256" key="4">
    <source>
        <dbReference type="SAM" id="Phobius"/>
    </source>
</evidence>
<dbReference type="RefSeq" id="WP_345972925.1">
    <property type="nucleotide sequence ID" value="NZ_CP147920.1"/>
</dbReference>
<dbReference type="EC" id="2.7.7.65" evidence="1"/>
<dbReference type="PANTHER" id="PTHR45138:SF9">
    <property type="entry name" value="DIGUANYLATE CYCLASE DGCM-RELATED"/>
    <property type="match status" value="1"/>
</dbReference>
<dbReference type="Pfam" id="PF00990">
    <property type="entry name" value="GGDEF"/>
    <property type="match status" value="1"/>
</dbReference>
<dbReference type="Gene3D" id="3.30.70.270">
    <property type="match status" value="1"/>
</dbReference>
<evidence type="ECO:0000313" key="7">
    <source>
        <dbReference type="Proteomes" id="UP001447842"/>
    </source>
</evidence>
<dbReference type="PROSITE" id="PS50887">
    <property type="entry name" value="GGDEF"/>
    <property type="match status" value="1"/>
</dbReference>
<comment type="catalytic activity">
    <reaction evidence="2">
        <text>2 GTP = 3',3'-c-di-GMP + 2 diphosphate</text>
        <dbReference type="Rhea" id="RHEA:24898"/>
        <dbReference type="ChEBI" id="CHEBI:33019"/>
        <dbReference type="ChEBI" id="CHEBI:37565"/>
        <dbReference type="ChEBI" id="CHEBI:58805"/>
        <dbReference type="EC" id="2.7.7.65"/>
    </reaction>
</comment>
<dbReference type="GO" id="GO:0052621">
    <property type="term" value="F:diguanylate cyclase activity"/>
    <property type="evidence" value="ECO:0007669"/>
    <property type="project" value="UniProtKB-EC"/>
</dbReference>
<feature type="transmembrane region" description="Helical" evidence="4">
    <location>
        <begin position="12"/>
        <end position="30"/>
    </location>
</feature>
<name>A0ABZ3HAC5_9BACT</name>
<keyword evidence="6" id="KW-0548">Nucleotidyltransferase</keyword>
<dbReference type="PANTHER" id="PTHR45138">
    <property type="entry name" value="REGULATORY COMPONENTS OF SENSORY TRANSDUCTION SYSTEM"/>
    <property type="match status" value="1"/>
</dbReference>
<dbReference type="Proteomes" id="UP001447842">
    <property type="component" value="Chromosome"/>
</dbReference>